<evidence type="ECO:0000313" key="1">
    <source>
        <dbReference type="EMBL" id="ABO55094.1"/>
    </source>
</evidence>
<dbReference type="eggNOG" id="ENOG50342EK">
    <property type="taxonomic scope" value="Bacteria"/>
</dbReference>
<proteinExistence type="predicted"/>
<dbReference type="Proteomes" id="UP000002287">
    <property type="component" value="Chromosome 1"/>
</dbReference>
<dbReference type="HOGENOM" id="CLU_1238307_0_0_4"/>
<reference evidence="2" key="1">
    <citation type="submission" date="2007-03" db="EMBL/GenBank/DDBJ databases">
        <title>Complete sequence of chromosome 1 of Burkholderia vietnamiensis G4.</title>
        <authorList>
            <consortium name="US DOE Joint Genome Institute"/>
            <person name="Copeland A."/>
            <person name="Lucas S."/>
            <person name="Lapidus A."/>
            <person name="Barry K."/>
            <person name="Detter J.C."/>
            <person name="Glavina del Rio T."/>
            <person name="Hammon N."/>
            <person name="Israni S."/>
            <person name="Dalin E."/>
            <person name="Tice H."/>
            <person name="Pitluck S."/>
            <person name="Chain P."/>
            <person name="Malfatti S."/>
            <person name="Shin M."/>
            <person name="Vergez L."/>
            <person name="Schmutz J."/>
            <person name="Larimer F."/>
            <person name="Land M."/>
            <person name="Hauser L."/>
            <person name="Kyrpides N."/>
            <person name="Tiedje J."/>
            <person name="Richardson P."/>
        </authorList>
    </citation>
    <scope>NUCLEOTIDE SEQUENCE [LARGE SCALE GENOMIC DNA]</scope>
    <source>
        <strain evidence="2">G4 / LMG 22486</strain>
    </source>
</reference>
<organism evidence="1 2">
    <name type="scientific">Burkholderia vietnamiensis (strain G4 / LMG 22486)</name>
    <name type="common">Burkholderia cepacia (strain R1808)</name>
    <dbReference type="NCBI Taxonomy" id="269482"/>
    <lineage>
        <taxon>Bacteria</taxon>
        <taxon>Pseudomonadati</taxon>
        <taxon>Pseudomonadota</taxon>
        <taxon>Betaproteobacteria</taxon>
        <taxon>Burkholderiales</taxon>
        <taxon>Burkholderiaceae</taxon>
        <taxon>Burkholderia</taxon>
        <taxon>Burkholderia cepacia complex</taxon>
    </lineage>
</organism>
<dbReference type="EMBL" id="CP000614">
    <property type="protein sequence ID" value="ABO55094.1"/>
    <property type="molecule type" value="Genomic_DNA"/>
</dbReference>
<name>A4JFP1_BURVG</name>
<protein>
    <submittedName>
        <fullName evidence="1">Uncharacterized protein</fullName>
    </submittedName>
</protein>
<sequence>MSASETYKSNLAALNEMIAQRAKGLGAPAAASLDAGDLLRNYAYLPELTDRIEANLDALPEGETLNRSMFYEMVLWKLSRFVWIDDDVLASLSAARTIAPGEHRKAETLLRDLLRAKGVRLPMASTFLRFMNAETFQIIDERAFRMVLPSEEIPAPTGETRTKGYLDRCCKLYFRYLDALREISGEALPFSQADRVLYQLDKALGNGLGKRKPSTDQEESQLA</sequence>
<accession>A4JFP1</accession>
<evidence type="ECO:0000313" key="2">
    <source>
        <dbReference type="Proteomes" id="UP000002287"/>
    </source>
</evidence>
<dbReference type="AlphaFoldDB" id="A4JFP1"/>
<dbReference type="KEGG" id="bvi:Bcep1808_2092"/>
<gene>
    <name evidence="1" type="ordered locus">Bcep1808_2092</name>
</gene>